<sequence>MTRSNTVALISPKGGVGKTTSTFVVGDLLATHLNLRVVAVDANPDFGTLGRLSGARRPSERSLADLLDDADRIKTAAELNAYVSREPSGLHVLAAPHDAELTASLGPDRYGELVAFLGCFYEVVLLDLGTGVAGPLARFAVERADQVVLVTTPEWVTSSVVLDALAHVKHDRTTVVLNKSILKGSDVSAVEERFRAEHLHRSVTIPFDAQLASMLDCGRYTLGGLGRPTRVAIKRLGLAVGEELA</sequence>
<dbReference type="InterPro" id="IPR002586">
    <property type="entry name" value="CobQ/CobB/MinD/ParA_Nub-bd_dom"/>
</dbReference>
<dbReference type="Proteomes" id="UP001058860">
    <property type="component" value="Chromosome"/>
</dbReference>
<dbReference type="InterPro" id="IPR050625">
    <property type="entry name" value="ParA/MinD_ATPase"/>
</dbReference>
<dbReference type="Gene3D" id="3.40.50.300">
    <property type="entry name" value="P-loop containing nucleotide triphosphate hydrolases"/>
    <property type="match status" value="1"/>
</dbReference>
<gene>
    <name evidence="2" type="ORF">LRS13_06165</name>
</gene>
<dbReference type="PANTHER" id="PTHR43384:SF14">
    <property type="entry name" value="ESX-1 SECRETION-ASSOCIATED PROTEIN ESPI"/>
    <property type="match status" value="1"/>
</dbReference>
<accession>A0ABY5PKP1</accession>
<dbReference type="EMBL" id="CP088295">
    <property type="protein sequence ID" value="UUY05110.1"/>
    <property type="molecule type" value="Genomic_DNA"/>
</dbReference>
<dbReference type="RefSeq" id="WP_353865576.1">
    <property type="nucleotide sequence ID" value="NZ_CP088295.1"/>
</dbReference>
<name>A0ABY5PKP1_9ACTN</name>
<organism evidence="2 3">
    <name type="scientific">Svornostia abyssi</name>
    <dbReference type="NCBI Taxonomy" id="2898438"/>
    <lineage>
        <taxon>Bacteria</taxon>
        <taxon>Bacillati</taxon>
        <taxon>Actinomycetota</taxon>
        <taxon>Thermoleophilia</taxon>
        <taxon>Solirubrobacterales</taxon>
        <taxon>Baekduiaceae</taxon>
        <taxon>Svornostia</taxon>
    </lineage>
</organism>
<evidence type="ECO:0000313" key="2">
    <source>
        <dbReference type="EMBL" id="UUY05110.1"/>
    </source>
</evidence>
<dbReference type="InterPro" id="IPR027417">
    <property type="entry name" value="P-loop_NTPase"/>
</dbReference>
<reference evidence="3" key="1">
    <citation type="submission" date="2021-11" db="EMBL/GenBank/DDBJ databases">
        <title>Cultivation dependent microbiological survey of springs from the worlds oldest radium mine currently devoted to the extraction of radon-saturated water.</title>
        <authorList>
            <person name="Kapinusova G."/>
            <person name="Smrhova T."/>
            <person name="Strejcek M."/>
            <person name="Suman J."/>
            <person name="Jani K."/>
            <person name="Pajer P."/>
            <person name="Uhlik O."/>
        </authorList>
    </citation>
    <scope>NUCLEOTIDE SEQUENCE [LARGE SCALE GENOMIC DNA]</scope>
    <source>
        <strain evidence="3">J379</strain>
    </source>
</reference>
<feature type="domain" description="CobQ/CobB/MinD/ParA nucleotide binding" evidence="1">
    <location>
        <begin position="7"/>
        <end position="80"/>
    </location>
</feature>
<protein>
    <submittedName>
        <fullName evidence="2">MinD/ParA family protein</fullName>
    </submittedName>
</protein>
<dbReference type="SUPFAM" id="SSF52540">
    <property type="entry name" value="P-loop containing nucleoside triphosphate hydrolases"/>
    <property type="match status" value="1"/>
</dbReference>
<dbReference type="PANTHER" id="PTHR43384">
    <property type="entry name" value="SEPTUM SITE-DETERMINING PROTEIN MIND HOMOLOG, CHLOROPLASTIC-RELATED"/>
    <property type="match status" value="1"/>
</dbReference>
<keyword evidence="3" id="KW-1185">Reference proteome</keyword>
<evidence type="ECO:0000313" key="3">
    <source>
        <dbReference type="Proteomes" id="UP001058860"/>
    </source>
</evidence>
<proteinExistence type="predicted"/>
<dbReference type="Pfam" id="PF01656">
    <property type="entry name" value="CbiA"/>
    <property type="match status" value="1"/>
</dbReference>
<evidence type="ECO:0000259" key="1">
    <source>
        <dbReference type="Pfam" id="PF01656"/>
    </source>
</evidence>